<dbReference type="SUPFAM" id="SSF51735">
    <property type="entry name" value="NAD(P)-binding Rossmann-fold domains"/>
    <property type="match status" value="2"/>
</dbReference>
<dbReference type="PRINTS" id="PR00081">
    <property type="entry name" value="GDHRDH"/>
</dbReference>
<dbReference type="NCBIfam" id="NF006110">
    <property type="entry name" value="PRK08261.1"/>
    <property type="match status" value="1"/>
</dbReference>
<dbReference type="PANTHER" id="PTHR42760:SF78">
    <property type="entry name" value="3-OXOACYL-[ACYL-CARRIER-PROTEIN] REDUCTASE [NADH]"/>
    <property type="match status" value="1"/>
</dbReference>
<dbReference type="FunFam" id="3.40.50.720:FF:000338">
    <property type="entry name" value="3-oxoacyl-ACP reductase FabG"/>
    <property type="match status" value="1"/>
</dbReference>
<dbReference type="PRINTS" id="PR00080">
    <property type="entry name" value="SDRFAMILY"/>
</dbReference>
<reference evidence="3" key="1">
    <citation type="submission" date="2021-06" db="EMBL/GenBank/DDBJ databases">
        <title>Sequencing of actinobacteria type strains.</title>
        <authorList>
            <person name="Nguyen G.-S."/>
            <person name="Wentzel A."/>
        </authorList>
    </citation>
    <scope>NUCLEOTIDE SEQUENCE</scope>
    <source>
        <strain evidence="3">P38-E01</strain>
    </source>
</reference>
<dbReference type="Gene3D" id="3.40.50.720">
    <property type="entry name" value="NAD(P)-binding Rossmann-like Domain"/>
    <property type="match status" value="2"/>
</dbReference>
<dbReference type="GO" id="GO:0004316">
    <property type="term" value="F:3-oxoacyl-[acyl-carrier-protein] reductase (NADPH) activity"/>
    <property type="evidence" value="ECO:0007669"/>
    <property type="project" value="UniProtKB-EC"/>
</dbReference>
<organism evidence="3 4">
    <name type="scientific">Streptomyces tardus</name>
    <dbReference type="NCBI Taxonomy" id="2780544"/>
    <lineage>
        <taxon>Bacteria</taxon>
        <taxon>Bacillati</taxon>
        <taxon>Actinomycetota</taxon>
        <taxon>Actinomycetes</taxon>
        <taxon>Kitasatosporales</taxon>
        <taxon>Streptomycetaceae</taxon>
        <taxon>Streptomyces</taxon>
    </lineage>
</organism>
<name>A0A949JIR3_9ACTN</name>
<dbReference type="Pfam" id="PF13561">
    <property type="entry name" value="adh_short_C2"/>
    <property type="match status" value="1"/>
</dbReference>
<evidence type="ECO:0000313" key="3">
    <source>
        <dbReference type="EMBL" id="MBU7600722.1"/>
    </source>
</evidence>
<comment type="similarity">
    <text evidence="1">Belongs to the short-chain dehydrogenases/reductases (SDR) family.</text>
</comment>
<dbReference type="InterPro" id="IPR036291">
    <property type="entry name" value="NAD(P)-bd_dom_sf"/>
</dbReference>
<proteinExistence type="inferred from homology"/>
<dbReference type="EMBL" id="JAELVF020000004">
    <property type="protein sequence ID" value="MBU7600722.1"/>
    <property type="molecule type" value="Genomic_DNA"/>
</dbReference>
<keyword evidence="4" id="KW-1185">Reference proteome</keyword>
<protein>
    <submittedName>
        <fullName evidence="3">3-oxoacyl-ACP reductase</fullName>
        <ecNumber evidence="3">1.1.1.100</ecNumber>
    </submittedName>
</protein>
<dbReference type="InterPro" id="IPR002347">
    <property type="entry name" value="SDR_fam"/>
</dbReference>
<accession>A0A949JIR3</accession>
<evidence type="ECO:0000259" key="2">
    <source>
        <dbReference type="SMART" id="SM00822"/>
    </source>
</evidence>
<dbReference type="AlphaFoldDB" id="A0A949JIR3"/>
<evidence type="ECO:0000313" key="4">
    <source>
        <dbReference type="Proteomes" id="UP000694501"/>
    </source>
</evidence>
<sequence length="449" mass="46858">MADRYQKLTSGGAGGFLAKRLGLPQPEPLRRHLPGAPAFPGPIVLGGQPSGRVQKSLHSQLAAAGAEVETGTEPRDGHRPDALVFDATGIRDSDQLHALHTFFHPRVRSLAASGRLLVIGTPPEHTTTAREAAAQRALEGFVRSAGKELKRGATAQLLLVAPGSEEAIESTTRFVLSPRSAYVSGQVLVVDGDRGGVPQSWDLPLEGKTAVVTGASRGIGEVIAATLARDGAHVVCLDIAAQSEQLRAVAERIGGSALELDVTAEDAPQALARELRERRGGADIVVHNAGITRDKTLGRMSRDRWDSVLAVNLSSVERLNDRLLDEKDPVVAEGGRIVCVSSISGIAGNVGQTNYAASKAGLIGHVRSLAPYTAGRGVTVNAVAPGFIETQMTAQVPLFIREAGRRLNSMKQGGQPVDVAEAVAYFASPASGAVTGQVLRVCGQGLLGA</sequence>
<dbReference type="RefSeq" id="WP_211040887.1">
    <property type="nucleotide sequence ID" value="NZ_JAELVF020000004.1"/>
</dbReference>
<dbReference type="SMART" id="SM00822">
    <property type="entry name" value="PKS_KR"/>
    <property type="match status" value="1"/>
</dbReference>
<feature type="domain" description="Ketoreductase" evidence="2">
    <location>
        <begin position="208"/>
        <end position="391"/>
    </location>
</feature>
<dbReference type="PANTHER" id="PTHR42760">
    <property type="entry name" value="SHORT-CHAIN DEHYDROGENASES/REDUCTASES FAMILY MEMBER"/>
    <property type="match status" value="1"/>
</dbReference>
<dbReference type="EC" id="1.1.1.100" evidence="3"/>
<dbReference type="InterPro" id="IPR057326">
    <property type="entry name" value="KR_dom"/>
</dbReference>
<comment type="caution">
    <text evidence="3">The sequence shown here is derived from an EMBL/GenBank/DDBJ whole genome shotgun (WGS) entry which is preliminary data.</text>
</comment>
<evidence type="ECO:0000256" key="1">
    <source>
        <dbReference type="ARBA" id="ARBA00006484"/>
    </source>
</evidence>
<keyword evidence="3" id="KW-0560">Oxidoreductase</keyword>
<gene>
    <name evidence="3" type="ORF">JGS22_024610</name>
</gene>
<dbReference type="Proteomes" id="UP000694501">
    <property type="component" value="Unassembled WGS sequence"/>
</dbReference>